<evidence type="ECO:0000313" key="8">
    <source>
        <dbReference type="Proteomes" id="UP000694580"/>
    </source>
</evidence>
<dbReference type="Pfam" id="PF07677">
    <property type="entry name" value="A2M_recep"/>
    <property type="match status" value="1"/>
</dbReference>
<dbReference type="SUPFAM" id="SSF49410">
    <property type="entry name" value="Alpha-macroglobulin receptor domain"/>
    <property type="match status" value="1"/>
</dbReference>
<evidence type="ECO:0000256" key="3">
    <source>
        <dbReference type="ARBA" id="ARBA00022966"/>
    </source>
</evidence>
<dbReference type="PROSITE" id="PS50189">
    <property type="entry name" value="NTR"/>
    <property type="match status" value="1"/>
</dbReference>
<protein>
    <recommendedName>
        <fullName evidence="9">Complement C3</fullName>
    </recommendedName>
</protein>
<dbReference type="Gene3D" id="1.20.91.20">
    <property type="entry name" value="Anaphylotoxins (complement system)"/>
    <property type="match status" value="1"/>
</dbReference>
<dbReference type="InterPro" id="IPR008993">
    <property type="entry name" value="TIMP-like_OB-fold"/>
</dbReference>
<dbReference type="Ensembl" id="ENSDCDT00010025635.1">
    <property type="protein sequence ID" value="ENSDCDP00010022144.1"/>
    <property type="gene ID" value="ENSDCDG00010010623.1"/>
</dbReference>
<dbReference type="Pfam" id="PF01759">
    <property type="entry name" value="NTR"/>
    <property type="match status" value="1"/>
</dbReference>
<proteinExistence type="predicted"/>
<dbReference type="Pfam" id="PF07678">
    <property type="entry name" value="TED_complement"/>
    <property type="match status" value="1"/>
</dbReference>
<dbReference type="GO" id="GO:0004866">
    <property type="term" value="F:endopeptidase inhibitor activity"/>
    <property type="evidence" value="ECO:0007669"/>
    <property type="project" value="InterPro"/>
</dbReference>
<evidence type="ECO:0000313" key="7">
    <source>
        <dbReference type="Ensembl" id="ENSDCDP00010022144.1"/>
    </source>
</evidence>
<dbReference type="InterPro" id="IPR050473">
    <property type="entry name" value="A2M/Complement_sys"/>
</dbReference>
<dbReference type="InterPro" id="IPR018081">
    <property type="entry name" value="Anaphylatoxin_comp_syst"/>
</dbReference>
<keyword evidence="4" id="KW-1015">Disulfide bond</keyword>
<dbReference type="InterPro" id="IPR008930">
    <property type="entry name" value="Terpenoid_cyclase/PrenylTrfase"/>
</dbReference>
<dbReference type="FunFam" id="2.60.40.1940:FF:000001">
    <property type="entry name" value="Complement component C3"/>
    <property type="match status" value="1"/>
</dbReference>
<dbReference type="CDD" id="cd02896">
    <property type="entry name" value="complement_C3_C4_C5"/>
    <property type="match status" value="1"/>
</dbReference>
<dbReference type="InterPro" id="IPR001599">
    <property type="entry name" value="Macroglobln_a2"/>
</dbReference>
<dbReference type="InterPro" id="IPR018933">
    <property type="entry name" value="Netrin_module_non-TIMP"/>
</dbReference>
<dbReference type="PROSITE" id="PS00477">
    <property type="entry name" value="ALPHA_2_MACROGLOBULIN"/>
    <property type="match status" value="1"/>
</dbReference>
<dbReference type="Pfam" id="PF17790">
    <property type="entry name" value="MG1"/>
    <property type="match status" value="1"/>
</dbReference>
<keyword evidence="3" id="KW-0882">Thioester bond</keyword>
<dbReference type="Gene3D" id="2.40.50.120">
    <property type="match status" value="1"/>
</dbReference>
<dbReference type="InterPro" id="IPR009048">
    <property type="entry name" value="A-macroglobulin_rcpt-bd"/>
</dbReference>
<dbReference type="FunFam" id="2.40.50.120:FF:000013">
    <property type="entry name" value="Complement C3"/>
    <property type="match status" value="1"/>
</dbReference>
<dbReference type="PANTHER" id="PTHR11412">
    <property type="entry name" value="MACROGLOBULIN / COMPLEMENT"/>
    <property type="match status" value="1"/>
</dbReference>
<dbReference type="InterPro" id="IPR011625">
    <property type="entry name" value="A2M_N_BRD"/>
</dbReference>
<dbReference type="PROSITE" id="PS01177">
    <property type="entry name" value="ANAPHYLATOXIN_1"/>
    <property type="match status" value="1"/>
</dbReference>
<accession>A0AAY4BMF7</accession>
<dbReference type="SMART" id="SM01361">
    <property type="entry name" value="A2M_recep"/>
    <property type="match status" value="1"/>
</dbReference>
<dbReference type="GO" id="GO:0005615">
    <property type="term" value="C:extracellular space"/>
    <property type="evidence" value="ECO:0007669"/>
    <property type="project" value="InterPro"/>
</dbReference>
<evidence type="ECO:0000259" key="5">
    <source>
        <dbReference type="PROSITE" id="PS01178"/>
    </source>
</evidence>
<dbReference type="Pfam" id="PF00207">
    <property type="entry name" value="A2M"/>
    <property type="match status" value="1"/>
</dbReference>
<dbReference type="Gene3D" id="1.50.10.20">
    <property type="match status" value="1"/>
</dbReference>
<dbReference type="SUPFAM" id="SSF48239">
    <property type="entry name" value="Terpenoid cyclases/Protein prenyltransferases"/>
    <property type="match status" value="1"/>
</dbReference>
<gene>
    <name evidence="7" type="primary">C3</name>
</gene>
<dbReference type="Gene3D" id="2.60.40.1930">
    <property type="match status" value="3"/>
</dbReference>
<dbReference type="SMART" id="SM00643">
    <property type="entry name" value="C345C"/>
    <property type="match status" value="1"/>
</dbReference>
<feature type="domain" description="Anaphylatoxin-like" evidence="5">
    <location>
        <begin position="680"/>
        <end position="715"/>
    </location>
</feature>
<evidence type="ECO:0000256" key="2">
    <source>
        <dbReference type="ARBA" id="ARBA00022525"/>
    </source>
</evidence>
<dbReference type="SUPFAM" id="SSF50242">
    <property type="entry name" value="TIMP-like"/>
    <property type="match status" value="1"/>
</dbReference>
<dbReference type="SMART" id="SM01419">
    <property type="entry name" value="Thiol-ester_cl"/>
    <property type="match status" value="1"/>
</dbReference>
<dbReference type="Gene3D" id="6.20.50.160">
    <property type="match status" value="1"/>
</dbReference>
<dbReference type="InterPro" id="IPR040839">
    <property type="entry name" value="MG4"/>
</dbReference>
<feature type="domain" description="NTR" evidence="6">
    <location>
        <begin position="1472"/>
        <end position="1621"/>
    </location>
</feature>
<dbReference type="InterPro" id="IPR047565">
    <property type="entry name" value="Alpha-macroglob_thiol-ester_cl"/>
</dbReference>
<dbReference type="InterPro" id="IPR002890">
    <property type="entry name" value="MG2"/>
</dbReference>
<dbReference type="InterPro" id="IPR036595">
    <property type="entry name" value="A-macroglobulin_rcpt-bd_sf"/>
</dbReference>
<dbReference type="SMART" id="SM01360">
    <property type="entry name" value="A2M"/>
    <property type="match status" value="1"/>
</dbReference>
<sequence length="1623" mass="181474">GRYFLYQLKSQFEHNELFERVPVSFVMSAPNLLRVGTPEKVFVEAQDYTGGEMNIKISVKDYPRKSRELVSESVTLKSENSFMSLASITIPEGRDYFNENPTENQYVYLLAQFPGHLLEKVVLVSFQSGFIFVQTDKTIYTPSSTVMYRVFSLSPVLEPVQSGISVEIMVSLTIRTLPIKSLDSGEHKLPEIVSFGTWKLVTRFQSTPQKNFTTEFEVKEYVLPSFEVSLSTEKAFFYVDDKELTIDINARYLYGKDVSGVAFVTFGVQTTDNTKKLLPAALQRVVVKDGKAKGVLKKEHIQETFKNVYDLVHSSFYVSVSVLTETGSEMVEAKKGGIMIVTSPYTVHFKRTPKYFKPGMPFDVTVFVSNPDGTPANKISVEVSSDGKTVMGTTKENGLAKVTINSKDGASNLPISVSFVKTKDPLLTDERQARQQMTAEAYQATGSKSYLHIGVDAAELAIDDQLKFNLNMGNKAGTQNHDLTYLILNKGQLVRGERFKRQGQSLVTLSLPVTKDMVPSFRIIAYYHTGSTEVVSDSVWVDVKDTCLGTLKVEVVNPKPVYEPRKPFSLSITGDPGARVGLVAVDKGVYVLNNKHRLTQSKIWDVIEKHDTGCTAGSGKNSMGVFFDAGLVFQSQSAGGTDFRTSATCPSPAKRRRRSITIMDFRNTLAEKYQGLEKECCTDGMTDNIMGLTCERRSEYITEEDKCVKAFLHCCKEMANKKVEAKELILMHARSDDDDDAYISSDEIVSRSQFPESWLWEEELLQCPAGKSCTSTSFIKKSFLKDSITSWQITAISLSKTHGLCVADPLEMVVVKNFFVDLKLPYSVVRNEQVEIKAVLYNYENQEITVRVELMETEDICSAATKRSKHRVTVNMDPMTSRAVPFIIIPMELGKHSIEVKAAVFDSHLTDGVKKDLNVVVSFGVNVALKPSEHNGQQVEEVISTIPKRQVPGTPATTQISITGNSEQISQTIEKAISGDSMASLIVQPRGCGEQNMIYMTLPTIATHYLDNTNQWDQVGLEKRETAKKFIKMGYEQQQAFRKPDGSFSVWADKPSSSWLTAYVAKVFAMASDIISIQDDVICSTLKWLVLNAQQPDGTFKETFTVYHGEMVGDVKGKDSDASMTAFVLIAMQEGQKICAETVASLPGSMTKATQYLEGRLKSLTNPYAVAMVSYALANAGKLNKEILFQYSKAGEGTHWPVAGNHLFTLEATAYALLALVRAKEFDKAGAVVHWLNRQQKHSGGYGSTQTTIMVFQAVAEYRTYVKQVQDTNLEVDVMVSGRTKSVKWTFNRANAFLTRSDKVTVMTLYYAVPSDKDMECKNFDLKVTLEKQNKGADCLCRFLSTTQDATMSILDIGLLTGFTVDNKDLTDLTSGKDRYIQKFEMDKLLSDRGSLIIYLNTVSRTRPDRVAFRIHQVMEVGLLQPAGVTVYEYLAMGEQNRCVKFYHTEKRDGNLNRICTDDFCKCAEESCSVQKKQNLNENDKEKMKVEREDKACEAGMDYVYKVTVEKADLTSHTDVYHMKVNTVIKEGTDFGVEGQTRMFVGHPYCRNALGLQVGKSFLVMGQSQDVIRVGNSLQYLMGHQTWIEYWPTQAEGQTPAFRDQYSSIEELAHNINNFGCST</sequence>
<evidence type="ECO:0000256" key="1">
    <source>
        <dbReference type="ARBA" id="ARBA00004613"/>
    </source>
</evidence>
<dbReference type="InterPro" id="IPR013783">
    <property type="entry name" value="Ig-like_fold"/>
</dbReference>
<dbReference type="Proteomes" id="UP000694580">
    <property type="component" value="Unplaced"/>
</dbReference>
<dbReference type="Gene3D" id="2.60.40.1940">
    <property type="match status" value="1"/>
</dbReference>
<dbReference type="InterPro" id="IPR041425">
    <property type="entry name" value="C3/4/5_MG1"/>
</dbReference>
<dbReference type="FunFam" id="2.20.130.20:FF:000001">
    <property type="entry name" value="Complement C3"/>
    <property type="match status" value="1"/>
</dbReference>
<reference evidence="7" key="2">
    <citation type="submission" date="2025-09" db="UniProtKB">
        <authorList>
            <consortium name="Ensembl"/>
        </authorList>
    </citation>
    <scope>IDENTIFICATION</scope>
</reference>
<dbReference type="Gene3D" id="2.60.120.1540">
    <property type="match status" value="1"/>
</dbReference>
<organism evidence="7 8">
    <name type="scientific">Denticeps clupeoides</name>
    <name type="common">denticle herring</name>
    <dbReference type="NCBI Taxonomy" id="299321"/>
    <lineage>
        <taxon>Eukaryota</taxon>
        <taxon>Metazoa</taxon>
        <taxon>Chordata</taxon>
        <taxon>Craniata</taxon>
        <taxon>Vertebrata</taxon>
        <taxon>Euteleostomi</taxon>
        <taxon>Actinopterygii</taxon>
        <taxon>Neopterygii</taxon>
        <taxon>Teleostei</taxon>
        <taxon>Clupei</taxon>
        <taxon>Clupeiformes</taxon>
        <taxon>Denticipitoidei</taxon>
        <taxon>Denticipitidae</taxon>
        <taxon>Denticeps</taxon>
    </lineage>
</organism>
<dbReference type="Gene3D" id="2.60.40.690">
    <property type="entry name" value="Alpha-macroglobulin, receptor-binding domain"/>
    <property type="match status" value="1"/>
</dbReference>
<dbReference type="InterPro" id="IPR019742">
    <property type="entry name" value="MacrogloblnA2_CS"/>
</dbReference>
<dbReference type="InterPro" id="IPR000020">
    <property type="entry name" value="Anaphylatoxin/fibulin"/>
</dbReference>
<dbReference type="InterPro" id="IPR001134">
    <property type="entry name" value="Netrin_domain"/>
</dbReference>
<evidence type="ECO:0000259" key="6">
    <source>
        <dbReference type="PROSITE" id="PS50189"/>
    </source>
</evidence>
<dbReference type="GeneTree" id="ENSGT00940000154063"/>
<dbReference type="Gene3D" id="2.20.130.20">
    <property type="match status" value="1"/>
</dbReference>
<dbReference type="PANTHER" id="PTHR11412:SF81">
    <property type="entry name" value="COMPLEMENT C3"/>
    <property type="match status" value="1"/>
</dbReference>
<dbReference type="InterPro" id="IPR011626">
    <property type="entry name" value="Alpha-macroglobulin_TED"/>
</dbReference>
<dbReference type="Pfam" id="PF07703">
    <property type="entry name" value="A2M_BRD"/>
    <property type="match status" value="1"/>
</dbReference>
<dbReference type="InterPro" id="IPR041555">
    <property type="entry name" value="MG3"/>
</dbReference>
<dbReference type="Gene3D" id="2.60.40.10">
    <property type="entry name" value="Immunoglobulins"/>
    <property type="match status" value="2"/>
</dbReference>
<dbReference type="Pfam" id="PF01821">
    <property type="entry name" value="ANATO"/>
    <property type="match status" value="1"/>
</dbReference>
<dbReference type="CDD" id="cd00017">
    <property type="entry name" value="ANATO"/>
    <property type="match status" value="1"/>
</dbReference>
<dbReference type="SUPFAM" id="SSF47686">
    <property type="entry name" value="Anaphylotoxins (complement system)"/>
    <property type="match status" value="1"/>
</dbReference>
<dbReference type="Pfam" id="PF17791">
    <property type="entry name" value="MG3"/>
    <property type="match status" value="1"/>
</dbReference>
<keyword evidence="2" id="KW-0964">Secreted</keyword>
<keyword evidence="8" id="KW-1185">Reference proteome</keyword>
<dbReference type="SMART" id="SM00104">
    <property type="entry name" value="ANATO"/>
    <property type="match status" value="1"/>
</dbReference>
<name>A0AAY4BMF7_9TELE</name>
<dbReference type="SMART" id="SM01359">
    <property type="entry name" value="A2M_N_2"/>
    <property type="match status" value="1"/>
</dbReference>
<evidence type="ECO:0000256" key="4">
    <source>
        <dbReference type="ARBA" id="ARBA00023157"/>
    </source>
</evidence>
<comment type="subcellular location">
    <subcellularLocation>
        <location evidence="1">Secreted</location>
    </subcellularLocation>
</comment>
<dbReference type="FunFam" id="2.60.40.10:FF:000155">
    <property type="entry name" value="complement C3 isoform X1"/>
    <property type="match status" value="1"/>
</dbReference>
<reference evidence="7" key="1">
    <citation type="submission" date="2025-08" db="UniProtKB">
        <authorList>
            <consortium name="Ensembl"/>
        </authorList>
    </citation>
    <scope>IDENTIFICATION</scope>
</reference>
<dbReference type="Pfam" id="PF17789">
    <property type="entry name" value="MG4"/>
    <property type="match status" value="1"/>
</dbReference>
<dbReference type="PROSITE" id="PS01178">
    <property type="entry name" value="ANAPHYLATOXIN_2"/>
    <property type="match status" value="1"/>
</dbReference>
<dbReference type="Pfam" id="PF01835">
    <property type="entry name" value="MG2"/>
    <property type="match status" value="1"/>
</dbReference>
<evidence type="ECO:0008006" key="9">
    <source>
        <dbReference type="Google" id="ProtNLM"/>
    </source>
</evidence>